<dbReference type="InterPro" id="IPR001650">
    <property type="entry name" value="Helicase_C-like"/>
</dbReference>
<dbReference type="GO" id="GO:0005524">
    <property type="term" value="F:ATP binding"/>
    <property type="evidence" value="ECO:0007669"/>
    <property type="project" value="UniProtKB-KW"/>
</dbReference>
<evidence type="ECO:0000256" key="9">
    <source>
        <dbReference type="RuleBase" id="RU000492"/>
    </source>
</evidence>
<sequence length="538" mass="60687">MVKSLFNNIRNKLKRFRNSNTKPDQKPEATSDPEQDVESRDKILRGKPVASGDAGTRKGAAAEGDDSDRPEAERPRPKRRRPRKKGKAKPEPAVDDEKAAPARHDGWDLSSFEVPVAEGKTRFHDLDLPGEILHAVADLGFQYCSPIQAEILPATLMGKDASGQAQTGTGKTAAFLITMLATFIRNPIQGKRALGTPRALVLAPTRELVIQIAEEARLLSKYYPCNIVSVFGGMDYQKQRRELTEHVVDIIVATPGRLIDYCQYEDVQLNKLEILVIDEADRMLDMGFMPQVRRIVRKTPYKEKRQTLLFSATMTGEVERLSSEWTREPLIVEVEPEQVEVASVEQLVYLVTTRQKPALLYNIIQRQNLKRVIIFCNRRDETHRVADFLNRYDINCAVISGEVPQKRRLATLEKFRSGHIRVLVATDVAGRGLHIDGISHVINFAMPHEPENYVHRIGRTGRAGATGTSVSFACEDDSFYIPDIETFIGHELHCTQPDDAWLKLPDPAPGKGNPERRSQGPKRRSRRRTSRPRTRKPS</sequence>
<feature type="compositionally biased region" description="Basic residues" evidence="10">
    <location>
        <begin position="76"/>
        <end position="87"/>
    </location>
</feature>
<dbReference type="CDD" id="cd18787">
    <property type="entry name" value="SF2_C_DEAD"/>
    <property type="match status" value="1"/>
</dbReference>
<dbReference type="PROSITE" id="PS00039">
    <property type="entry name" value="DEAD_ATP_HELICASE"/>
    <property type="match status" value="1"/>
</dbReference>
<feature type="domain" description="Helicase C-terminal" evidence="12">
    <location>
        <begin position="343"/>
        <end position="503"/>
    </location>
</feature>
<dbReference type="PROSITE" id="PS51194">
    <property type="entry name" value="HELICASE_CTER"/>
    <property type="match status" value="1"/>
</dbReference>
<dbReference type="STRING" id="897.B2D07_11095"/>
<reference evidence="14 15" key="1">
    <citation type="journal article" date="2013" name="Genome Announc.">
        <title>Draft genome sequences for three mercury-methylating, sulfate-reducing bacteria.</title>
        <authorList>
            <person name="Brown S.D."/>
            <person name="Hurt R.A.Jr."/>
            <person name="Gilmour C.C."/>
            <person name="Elias D.A."/>
        </authorList>
    </citation>
    <scope>NUCLEOTIDE SEQUENCE [LARGE SCALE GENOMIC DNA]</scope>
    <source>
        <strain evidence="14 15">DSM 2059</strain>
    </source>
</reference>
<evidence type="ECO:0000256" key="2">
    <source>
        <dbReference type="ARBA" id="ARBA00022741"/>
    </source>
</evidence>
<evidence type="ECO:0000259" key="11">
    <source>
        <dbReference type="PROSITE" id="PS51192"/>
    </source>
</evidence>
<evidence type="ECO:0000313" key="14">
    <source>
        <dbReference type="EMBL" id="EPR39099.1"/>
    </source>
</evidence>
<evidence type="ECO:0000259" key="12">
    <source>
        <dbReference type="PROSITE" id="PS51194"/>
    </source>
</evidence>
<dbReference type="PATRIC" id="fig|1121405.3.peg.2426"/>
<dbReference type="PANTHER" id="PTHR47959:SF10">
    <property type="entry name" value="ATP-DEPENDENT RNA HELICASE RHLB"/>
    <property type="match status" value="1"/>
</dbReference>
<evidence type="ECO:0000256" key="3">
    <source>
        <dbReference type="ARBA" id="ARBA00022801"/>
    </source>
</evidence>
<dbReference type="SMART" id="SM00487">
    <property type="entry name" value="DEXDc"/>
    <property type="match status" value="1"/>
</dbReference>
<dbReference type="Proteomes" id="UP000014977">
    <property type="component" value="Unassembled WGS sequence"/>
</dbReference>
<dbReference type="AlphaFoldDB" id="S7UXX6"/>
<dbReference type="Pfam" id="PF00271">
    <property type="entry name" value="Helicase_C"/>
    <property type="match status" value="1"/>
</dbReference>
<dbReference type="EMBL" id="ATHJ01000092">
    <property type="protein sequence ID" value="EPR39099.1"/>
    <property type="molecule type" value="Genomic_DNA"/>
</dbReference>
<evidence type="ECO:0000313" key="15">
    <source>
        <dbReference type="Proteomes" id="UP000014977"/>
    </source>
</evidence>
<gene>
    <name evidence="14" type="ORF">dsmv_2755</name>
</gene>
<dbReference type="InterPro" id="IPR023554">
    <property type="entry name" value="RNA_helicase_ATP-dep_RhlB"/>
</dbReference>
<organism evidence="14 15">
    <name type="scientific">Desulfococcus multivorans DSM 2059</name>
    <dbReference type="NCBI Taxonomy" id="1121405"/>
    <lineage>
        <taxon>Bacteria</taxon>
        <taxon>Pseudomonadati</taxon>
        <taxon>Thermodesulfobacteriota</taxon>
        <taxon>Desulfobacteria</taxon>
        <taxon>Desulfobacterales</taxon>
        <taxon>Desulfococcaceae</taxon>
        <taxon>Desulfococcus</taxon>
    </lineage>
</organism>
<keyword evidence="4 9" id="KW-0347">Helicase</keyword>
<dbReference type="InterPro" id="IPR014001">
    <property type="entry name" value="Helicase_ATP-bd"/>
</dbReference>
<dbReference type="PANTHER" id="PTHR47959">
    <property type="entry name" value="ATP-DEPENDENT RNA HELICASE RHLE-RELATED"/>
    <property type="match status" value="1"/>
</dbReference>
<evidence type="ECO:0000256" key="5">
    <source>
        <dbReference type="ARBA" id="ARBA00022840"/>
    </source>
</evidence>
<dbReference type="InterPro" id="IPR011545">
    <property type="entry name" value="DEAD/DEAH_box_helicase_dom"/>
</dbReference>
<evidence type="ECO:0000256" key="6">
    <source>
        <dbReference type="ARBA" id="ARBA00022884"/>
    </source>
</evidence>
<dbReference type="Pfam" id="PF00270">
    <property type="entry name" value="DEAD"/>
    <property type="match status" value="1"/>
</dbReference>
<dbReference type="InterPro" id="IPR000629">
    <property type="entry name" value="RNA-helicase_DEAD-box_CS"/>
</dbReference>
<feature type="domain" description="Helicase ATP-binding" evidence="11">
    <location>
        <begin position="152"/>
        <end position="332"/>
    </location>
</feature>
<keyword evidence="1" id="KW-0963">Cytoplasm</keyword>
<dbReference type="OrthoDB" id="9805696at2"/>
<evidence type="ECO:0000256" key="10">
    <source>
        <dbReference type="SAM" id="MobiDB-lite"/>
    </source>
</evidence>
<proteinExistence type="inferred from homology"/>
<dbReference type="GO" id="GO:0003724">
    <property type="term" value="F:RNA helicase activity"/>
    <property type="evidence" value="ECO:0007669"/>
    <property type="project" value="InterPro"/>
</dbReference>
<dbReference type="InterPro" id="IPR027417">
    <property type="entry name" value="P-loop_NTPase"/>
</dbReference>
<evidence type="ECO:0000256" key="1">
    <source>
        <dbReference type="ARBA" id="ARBA00022490"/>
    </source>
</evidence>
<dbReference type="SMART" id="SM00490">
    <property type="entry name" value="HELICc"/>
    <property type="match status" value="1"/>
</dbReference>
<dbReference type="PROSITE" id="PS51195">
    <property type="entry name" value="Q_MOTIF"/>
    <property type="match status" value="1"/>
</dbReference>
<keyword evidence="5 9" id="KW-0067">ATP-binding</keyword>
<dbReference type="GO" id="GO:0003723">
    <property type="term" value="F:RNA binding"/>
    <property type="evidence" value="ECO:0007669"/>
    <property type="project" value="UniProtKB-KW"/>
</dbReference>
<protein>
    <submittedName>
        <fullName evidence="14">DEAD/DEAH box helicase domain protein</fullName>
    </submittedName>
</protein>
<dbReference type="RefSeq" id="WP_020877512.1">
    <property type="nucleotide sequence ID" value="NZ_ATHJ01000092.1"/>
</dbReference>
<dbReference type="InterPro" id="IPR050079">
    <property type="entry name" value="DEAD_box_RNA_helicase"/>
</dbReference>
<feature type="compositionally biased region" description="Polar residues" evidence="10">
    <location>
        <begin position="1"/>
        <end position="10"/>
    </location>
</feature>
<accession>S7UXX6</accession>
<evidence type="ECO:0000256" key="4">
    <source>
        <dbReference type="ARBA" id="ARBA00022806"/>
    </source>
</evidence>
<feature type="compositionally biased region" description="Basic and acidic residues" evidence="10">
    <location>
        <begin position="88"/>
        <end position="106"/>
    </location>
</feature>
<dbReference type="InterPro" id="IPR044742">
    <property type="entry name" value="DEAD/DEAH_RhlB"/>
</dbReference>
<dbReference type="eggNOG" id="COG0513">
    <property type="taxonomic scope" value="Bacteria"/>
</dbReference>
<dbReference type="GO" id="GO:0005829">
    <property type="term" value="C:cytosol"/>
    <property type="evidence" value="ECO:0007669"/>
    <property type="project" value="TreeGrafter"/>
</dbReference>
<dbReference type="GO" id="GO:0016787">
    <property type="term" value="F:hydrolase activity"/>
    <property type="evidence" value="ECO:0007669"/>
    <property type="project" value="UniProtKB-KW"/>
</dbReference>
<comment type="similarity">
    <text evidence="7 9">Belongs to the DEAD box helicase family.</text>
</comment>
<keyword evidence="15" id="KW-1185">Reference proteome</keyword>
<evidence type="ECO:0000256" key="7">
    <source>
        <dbReference type="ARBA" id="ARBA00038437"/>
    </source>
</evidence>
<dbReference type="Gene3D" id="3.40.50.300">
    <property type="entry name" value="P-loop containing nucleotide triphosphate hydrolases"/>
    <property type="match status" value="2"/>
</dbReference>
<comment type="caution">
    <text evidence="14">The sequence shown here is derived from an EMBL/GenBank/DDBJ whole genome shotgun (WGS) entry which is preliminary data.</text>
</comment>
<keyword evidence="2 9" id="KW-0547">Nucleotide-binding</keyword>
<evidence type="ECO:0000259" key="13">
    <source>
        <dbReference type="PROSITE" id="PS51195"/>
    </source>
</evidence>
<dbReference type="InterPro" id="IPR014014">
    <property type="entry name" value="RNA_helicase_DEAD_Q_motif"/>
</dbReference>
<name>S7UXX6_DESML</name>
<feature type="compositionally biased region" description="Basic residues" evidence="10">
    <location>
        <begin position="519"/>
        <end position="538"/>
    </location>
</feature>
<feature type="region of interest" description="Disordered" evidence="10">
    <location>
        <begin position="500"/>
        <end position="538"/>
    </location>
</feature>
<dbReference type="CDD" id="cd00268">
    <property type="entry name" value="DEADc"/>
    <property type="match status" value="1"/>
</dbReference>
<evidence type="ECO:0000256" key="8">
    <source>
        <dbReference type="PROSITE-ProRule" id="PRU00552"/>
    </source>
</evidence>
<feature type="domain" description="DEAD-box RNA helicase Q" evidence="13">
    <location>
        <begin position="121"/>
        <end position="149"/>
    </location>
</feature>
<feature type="short sequence motif" description="Q motif" evidence="8">
    <location>
        <begin position="121"/>
        <end position="149"/>
    </location>
</feature>
<keyword evidence="3 9" id="KW-0378">Hydrolase</keyword>
<feature type="region of interest" description="Disordered" evidence="10">
    <location>
        <begin position="1"/>
        <end position="106"/>
    </location>
</feature>
<dbReference type="PROSITE" id="PS51192">
    <property type="entry name" value="HELICASE_ATP_BIND_1"/>
    <property type="match status" value="1"/>
</dbReference>
<dbReference type="HAMAP" id="MF_00661">
    <property type="entry name" value="DEAD_helicase_RhlB"/>
    <property type="match status" value="1"/>
</dbReference>
<keyword evidence="6" id="KW-0694">RNA-binding</keyword>
<dbReference type="SUPFAM" id="SSF52540">
    <property type="entry name" value="P-loop containing nucleoside triphosphate hydrolases"/>
    <property type="match status" value="1"/>
</dbReference>